<evidence type="ECO:0000256" key="1">
    <source>
        <dbReference type="SAM" id="SignalP"/>
    </source>
</evidence>
<evidence type="ECO:0008006" key="4">
    <source>
        <dbReference type="Google" id="ProtNLM"/>
    </source>
</evidence>
<sequence precursor="true">MRNTIEASLLLFALSALPAAADDWGPIEAGNAVMQRLVRVTAPQVRGAHDAEFVCVSKRAYVVAEVNDDRAGESPSWPETYCAMSIVALDTLEVEQVIPVARSEQAFDNHVLPVGACFVPRIIQKDDSTLRCYFASEQPGKRQSQMWFRDFDLETQQFHPEIHKAKLKTAAGVFDMQPRFFYADAAAHGFKKPAKDYGMYLFDSFKHFDGQLYVAINSFPGQQNAIARIHDDLTTFEIVGHYNEPQSARLSESSVNRLPDGSWMAICRNDGGNYHFTVSRDGKTWSAGKEMPFVPNGTNSKPTFDRFGKTYYLGWQEQTQIEGVSRSVFNIDVSSDGREWRRKFRFETTKSFQYPTFHEHDGFIWLCVTQGDSSGSRKERIMFGKLEQVQQ</sequence>
<reference evidence="2 3" key="1">
    <citation type="submission" date="2019-02" db="EMBL/GenBank/DDBJ databases">
        <title>Deep-cultivation of Planctomycetes and their phenomic and genomic characterization uncovers novel biology.</title>
        <authorList>
            <person name="Wiegand S."/>
            <person name="Jogler M."/>
            <person name="Boedeker C."/>
            <person name="Pinto D."/>
            <person name="Vollmers J."/>
            <person name="Rivas-Marin E."/>
            <person name="Kohn T."/>
            <person name="Peeters S.H."/>
            <person name="Heuer A."/>
            <person name="Rast P."/>
            <person name="Oberbeckmann S."/>
            <person name="Bunk B."/>
            <person name="Jeske O."/>
            <person name="Meyerdierks A."/>
            <person name="Storesund J.E."/>
            <person name="Kallscheuer N."/>
            <person name="Luecker S."/>
            <person name="Lage O.M."/>
            <person name="Pohl T."/>
            <person name="Merkel B.J."/>
            <person name="Hornburger P."/>
            <person name="Mueller R.-W."/>
            <person name="Bruemmer F."/>
            <person name="Labrenz M."/>
            <person name="Spormann A.M."/>
            <person name="Op den Camp H."/>
            <person name="Overmann J."/>
            <person name="Amann R."/>
            <person name="Jetten M.S.M."/>
            <person name="Mascher T."/>
            <person name="Medema M.H."/>
            <person name="Devos D.P."/>
            <person name="Kaster A.-K."/>
            <person name="Ovreas L."/>
            <person name="Rohde M."/>
            <person name="Galperin M.Y."/>
            <person name="Jogler C."/>
        </authorList>
    </citation>
    <scope>NUCLEOTIDE SEQUENCE [LARGE SCALE GENOMIC DNA]</scope>
    <source>
        <strain evidence="2 3">V22</strain>
    </source>
</reference>
<dbReference type="Proteomes" id="UP000319976">
    <property type="component" value="Chromosome"/>
</dbReference>
<dbReference type="SUPFAM" id="SSF50939">
    <property type="entry name" value="Sialidases"/>
    <property type="match status" value="1"/>
</dbReference>
<proteinExistence type="predicted"/>
<organism evidence="2 3">
    <name type="scientific">Calycomorphotria hydatis</name>
    <dbReference type="NCBI Taxonomy" id="2528027"/>
    <lineage>
        <taxon>Bacteria</taxon>
        <taxon>Pseudomonadati</taxon>
        <taxon>Planctomycetota</taxon>
        <taxon>Planctomycetia</taxon>
        <taxon>Planctomycetales</taxon>
        <taxon>Planctomycetaceae</taxon>
        <taxon>Calycomorphotria</taxon>
    </lineage>
</organism>
<dbReference type="Gene3D" id="2.120.10.10">
    <property type="match status" value="1"/>
</dbReference>
<accession>A0A517T8L9</accession>
<feature type="signal peptide" evidence="1">
    <location>
        <begin position="1"/>
        <end position="21"/>
    </location>
</feature>
<dbReference type="InterPro" id="IPR036278">
    <property type="entry name" value="Sialidase_sf"/>
</dbReference>
<feature type="chain" id="PRO_5021863757" description="Sialidase domain-containing protein" evidence="1">
    <location>
        <begin position="22"/>
        <end position="391"/>
    </location>
</feature>
<dbReference type="OrthoDB" id="246245at2"/>
<keyword evidence="3" id="KW-1185">Reference proteome</keyword>
<dbReference type="KEGG" id="chya:V22_19750"/>
<evidence type="ECO:0000313" key="2">
    <source>
        <dbReference type="EMBL" id="QDT64734.1"/>
    </source>
</evidence>
<dbReference type="EMBL" id="CP036316">
    <property type="protein sequence ID" value="QDT64734.1"/>
    <property type="molecule type" value="Genomic_DNA"/>
</dbReference>
<protein>
    <recommendedName>
        <fullName evidence="4">Sialidase domain-containing protein</fullName>
    </recommendedName>
</protein>
<dbReference type="AlphaFoldDB" id="A0A517T8L9"/>
<evidence type="ECO:0000313" key="3">
    <source>
        <dbReference type="Proteomes" id="UP000319976"/>
    </source>
</evidence>
<dbReference type="CDD" id="cd15482">
    <property type="entry name" value="Sialidase_non-viral"/>
    <property type="match status" value="1"/>
</dbReference>
<gene>
    <name evidence="2" type="ORF">V22_19750</name>
</gene>
<keyword evidence="1" id="KW-0732">Signal</keyword>
<dbReference type="RefSeq" id="WP_145262148.1">
    <property type="nucleotide sequence ID" value="NZ_CP036316.1"/>
</dbReference>
<name>A0A517T8L9_9PLAN</name>